<name>A0A0L0NVP6_CANAR</name>
<comment type="caution">
    <text evidence="1">The sequence shown here is derived from an EMBL/GenBank/DDBJ whole genome shotgun (WGS) entry which is preliminary data.</text>
</comment>
<protein>
    <submittedName>
        <fullName evidence="1">Uncharacterized protein</fullName>
    </submittedName>
</protein>
<dbReference type="Proteomes" id="UP000037122">
    <property type="component" value="Unassembled WGS sequence"/>
</dbReference>
<evidence type="ECO:0000313" key="2">
    <source>
        <dbReference type="Proteomes" id="UP000037122"/>
    </source>
</evidence>
<dbReference type="AlphaFoldDB" id="A0A0L0NVP6"/>
<reference evidence="2" key="1">
    <citation type="journal article" date="2015" name="BMC Genomics">
        <title>Draft genome of a commonly misdiagnosed multidrug resistant pathogen Candida auris.</title>
        <authorList>
            <person name="Chatterjee S."/>
            <person name="Alampalli S.V."/>
            <person name="Nageshan R.K."/>
            <person name="Chettiar S.T."/>
            <person name="Joshi S."/>
            <person name="Tatu U.S."/>
        </authorList>
    </citation>
    <scope>NUCLEOTIDE SEQUENCE [LARGE SCALE GENOMIC DNA]</scope>
    <source>
        <strain evidence="2">6684</strain>
    </source>
</reference>
<accession>A0A0L0NVP6</accession>
<sequence length="73" mass="8413">MEPGLKGPKPSKELLPYTEGALFSEWLQRTLFKEFPLLFASRLELNGRRQLKDCNSILINTGMKKNNSLLPRH</sequence>
<organism evidence="1 2">
    <name type="scientific">Candidozyma auris</name>
    <name type="common">Yeast</name>
    <name type="synonym">Candida auris</name>
    <dbReference type="NCBI Taxonomy" id="498019"/>
    <lineage>
        <taxon>Eukaryota</taxon>
        <taxon>Fungi</taxon>
        <taxon>Dikarya</taxon>
        <taxon>Ascomycota</taxon>
        <taxon>Saccharomycotina</taxon>
        <taxon>Pichiomycetes</taxon>
        <taxon>Metschnikowiaceae</taxon>
        <taxon>Candidozyma</taxon>
    </lineage>
</organism>
<dbReference type="EMBL" id="LGST01000035">
    <property type="protein sequence ID" value="KND98083.1"/>
    <property type="molecule type" value="Genomic_DNA"/>
</dbReference>
<evidence type="ECO:0000313" key="1">
    <source>
        <dbReference type="EMBL" id="KND98083.1"/>
    </source>
</evidence>
<proteinExistence type="predicted"/>
<dbReference type="VEuPathDB" id="FungiDB:QG37_05062"/>
<gene>
    <name evidence="1" type="ORF">QG37_05062</name>
</gene>